<proteinExistence type="predicted"/>
<dbReference type="AlphaFoldDB" id="A0A1Y5FEP8"/>
<dbReference type="EMBL" id="MAAO01000004">
    <property type="protein sequence ID" value="OUR98664.1"/>
    <property type="molecule type" value="Genomic_DNA"/>
</dbReference>
<dbReference type="Pfam" id="PF10973">
    <property type="entry name" value="DUF2799"/>
    <property type="match status" value="1"/>
</dbReference>
<protein>
    <recommendedName>
        <fullName evidence="3">Lipoprotein</fullName>
    </recommendedName>
</protein>
<dbReference type="PROSITE" id="PS51257">
    <property type="entry name" value="PROKAR_LIPOPROTEIN"/>
    <property type="match status" value="1"/>
</dbReference>
<accession>A0A1Y5FEP8</accession>
<name>A0A1Y5FEP8_9BACT</name>
<dbReference type="Proteomes" id="UP000196531">
    <property type="component" value="Unassembled WGS sequence"/>
</dbReference>
<evidence type="ECO:0000313" key="2">
    <source>
        <dbReference type="Proteomes" id="UP000196531"/>
    </source>
</evidence>
<evidence type="ECO:0000313" key="1">
    <source>
        <dbReference type="EMBL" id="OUR98664.1"/>
    </source>
</evidence>
<sequence>MKQILFFLTFITLVSCSSMVISKEECQQINWEYFGTRDGAKGISSLGEIVKACVKSDYTVSSKSQDDFLKSYDISFNKNYCIKQNAYNKGLVLVSSVFHQCKKNRDELFSAYTLGKTRGTLKKQISDLEQELRMNVFHSDEIRRRKKQSAAQIENGQAELDSIRKSTSLLQRELRSLKLELSKLPMFRI</sequence>
<reference evidence="2" key="1">
    <citation type="journal article" date="2017" name="Proc. Natl. Acad. Sci. U.S.A.">
        <title>Simulation of Deepwater Horizon oil plume reveals substrate specialization within a complex community of hydrocarbon-degraders.</title>
        <authorList>
            <person name="Hu P."/>
            <person name="Dubinsky E.A."/>
            <person name="Probst A.J."/>
            <person name="Wang J."/>
            <person name="Sieber C.M.K."/>
            <person name="Tom L.M."/>
            <person name="Gardinali P."/>
            <person name="Banfield J.F."/>
            <person name="Atlas R.M."/>
            <person name="Andersen G.L."/>
        </authorList>
    </citation>
    <scope>NUCLEOTIDE SEQUENCE [LARGE SCALE GENOMIC DNA]</scope>
</reference>
<comment type="caution">
    <text evidence="1">The sequence shown here is derived from an EMBL/GenBank/DDBJ whole genome shotgun (WGS) entry which is preliminary data.</text>
</comment>
<gene>
    <name evidence="1" type="ORF">A9Q84_04400</name>
</gene>
<evidence type="ECO:0008006" key="3">
    <source>
        <dbReference type="Google" id="ProtNLM"/>
    </source>
</evidence>
<organism evidence="1 2">
    <name type="scientific">Halobacteriovorax marinus</name>
    <dbReference type="NCBI Taxonomy" id="97084"/>
    <lineage>
        <taxon>Bacteria</taxon>
        <taxon>Pseudomonadati</taxon>
        <taxon>Bdellovibrionota</taxon>
        <taxon>Bacteriovoracia</taxon>
        <taxon>Bacteriovoracales</taxon>
        <taxon>Halobacteriovoraceae</taxon>
        <taxon>Halobacteriovorax</taxon>
    </lineage>
</organism>
<dbReference type="InterPro" id="IPR021242">
    <property type="entry name" value="DUF2799"/>
</dbReference>